<reference evidence="1" key="1">
    <citation type="submission" date="2020-10" db="EMBL/GenBank/DDBJ databases">
        <title>High-Quality Genome Resource of Clonostachys rosea strain S41 by Oxford Nanopore Long-Read Sequencing.</title>
        <authorList>
            <person name="Wang H."/>
        </authorList>
    </citation>
    <scope>NUCLEOTIDE SEQUENCE</scope>
    <source>
        <strain evidence="1">S41</strain>
    </source>
</reference>
<sequence>MPTATQIIPRTVAISLQHLPFFDDDFAALFTDLGGQADIQWGREQAATLDLLQQSPAPSAVLITDAALTQRSSDTHVLEAILSYVRQGGTAIAIGPFQQLCQTQRYRAFFAKAGLTWQVGAYHRTDVAFNSELAITLAPDLSARYSLKALLT</sequence>
<proteinExistence type="predicted"/>
<evidence type="ECO:0000313" key="1">
    <source>
        <dbReference type="EMBL" id="KAF9756060.1"/>
    </source>
</evidence>
<accession>A0A8H7TR56</accession>
<evidence type="ECO:0000313" key="2">
    <source>
        <dbReference type="Proteomes" id="UP000616885"/>
    </source>
</evidence>
<protein>
    <submittedName>
        <fullName evidence="1">Uncharacterized protein</fullName>
    </submittedName>
</protein>
<dbReference type="EMBL" id="JADCTT010000003">
    <property type="protein sequence ID" value="KAF9756060.1"/>
    <property type="molecule type" value="Genomic_DNA"/>
</dbReference>
<name>A0A8H7TR56_BIOOC</name>
<gene>
    <name evidence="1" type="ORF">IM811_011501</name>
</gene>
<dbReference type="Proteomes" id="UP000616885">
    <property type="component" value="Unassembled WGS sequence"/>
</dbReference>
<dbReference type="AlphaFoldDB" id="A0A8H7TR56"/>
<comment type="caution">
    <text evidence="1">The sequence shown here is derived from an EMBL/GenBank/DDBJ whole genome shotgun (WGS) entry which is preliminary data.</text>
</comment>
<organism evidence="1 2">
    <name type="scientific">Bionectria ochroleuca</name>
    <name type="common">Gliocladium roseum</name>
    <dbReference type="NCBI Taxonomy" id="29856"/>
    <lineage>
        <taxon>Eukaryota</taxon>
        <taxon>Fungi</taxon>
        <taxon>Dikarya</taxon>
        <taxon>Ascomycota</taxon>
        <taxon>Pezizomycotina</taxon>
        <taxon>Sordariomycetes</taxon>
        <taxon>Hypocreomycetidae</taxon>
        <taxon>Hypocreales</taxon>
        <taxon>Bionectriaceae</taxon>
        <taxon>Clonostachys</taxon>
    </lineage>
</organism>